<evidence type="ECO:0000313" key="2">
    <source>
        <dbReference type="EMBL" id="MDQ0180785.1"/>
    </source>
</evidence>
<dbReference type="AlphaFoldDB" id="A0AAW8DH16"/>
<dbReference type="Proteomes" id="UP001242995">
    <property type="component" value="Unassembled WGS sequence"/>
</dbReference>
<organism evidence="1 4">
    <name type="scientific">Arthrobacter bambusae</name>
    <dbReference type="NCBI Taxonomy" id="1338426"/>
    <lineage>
        <taxon>Bacteria</taxon>
        <taxon>Bacillati</taxon>
        <taxon>Actinomycetota</taxon>
        <taxon>Actinomycetes</taxon>
        <taxon>Micrococcales</taxon>
        <taxon>Micrococcaceae</taxon>
        <taxon>Arthrobacter</taxon>
    </lineage>
</organism>
<accession>A0AAW8DH16</accession>
<dbReference type="EMBL" id="JAUSTF010000004">
    <property type="protein sequence ID" value="MDQ0180785.1"/>
    <property type="molecule type" value="Genomic_DNA"/>
</dbReference>
<proteinExistence type="predicted"/>
<comment type="caution">
    <text evidence="1">The sequence shown here is derived from an EMBL/GenBank/DDBJ whole genome shotgun (WGS) entry which is preliminary data.</text>
</comment>
<evidence type="ECO:0000313" key="3">
    <source>
        <dbReference type="Proteomes" id="UP001230951"/>
    </source>
</evidence>
<dbReference type="EMBL" id="JAUSRG010000003">
    <property type="protein sequence ID" value="MDP9904786.1"/>
    <property type="molecule type" value="Genomic_DNA"/>
</dbReference>
<evidence type="ECO:0000313" key="1">
    <source>
        <dbReference type="EMBL" id="MDP9904786.1"/>
    </source>
</evidence>
<evidence type="ECO:0000313" key="4">
    <source>
        <dbReference type="Proteomes" id="UP001242995"/>
    </source>
</evidence>
<dbReference type="RefSeq" id="WP_306960697.1">
    <property type="nucleotide sequence ID" value="NZ_JAUSRG010000003.1"/>
</dbReference>
<name>A0AAW8DH16_9MICC</name>
<keyword evidence="3" id="KW-1185">Reference proteome</keyword>
<protein>
    <submittedName>
        <fullName evidence="1">Uncharacterized protein</fullName>
    </submittedName>
</protein>
<dbReference type="Proteomes" id="UP001230951">
    <property type="component" value="Unassembled WGS sequence"/>
</dbReference>
<gene>
    <name evidence="1" type="ORF">J2S90_001741</name>
    <name evidence="2" type="ORF">J2S93_002212</name>
</gene>
<reference evidence="1 3" key="1">
    <citation type="submission" date="2023-07" db="EMBL/GenBank/DDBJ databases">
        <title>Sorghum-associated microbial communities from plants grown in Nebraska, USA.</title>
        <authorList>
            <person name="Schachtman D."/>
        </authorList>
    </citation>
    <scope>NUCLEOTIDE SEQUENCE</scope>
    <source>
        <strain evidence="1">DS1006</strain>
        <strain evidence="2 3">DS1016</strain>
    </source>
</reference>
<sequence length="282" mass="30614">MSGISSPLPELWIDWCEVTSASPEVRDEDVLTLFARQAGASQKMLASLRLAEPEDQQLATAWPAGHRRDAGALRLLLRQGTARVNDPATFWIDRLRLRRLLFAGVLLAPASQGGLGLTRDQALGLTPASFAGLRSGVGVAEEERACPACAVWSWLEVLGANAGWSSAMVKSLAHRRDEPSEGHRHELDDPNPEWAEWTDCPNLLPSIDRWGYLGSFASMHRSSLSSLIGAMTWFIEAAPVLETAELQSSAPTRHISAEEEAAILARADELNARVAALLSDFG</sequence>